<dbReference type="Pfam" id="PF13460">
    <property type="entry name" value="NAD_binding_10"/>
    <property type="match status" value="1"/>
</dbReference>
<dbReference type="SUPFAM" id="SSF51735">
    <property type="entry name" value="NAD(P)-binding Rossmann-fold domains"/>
    <property type="match status" value="1"/>
</dbReference>
<dbReference type="CDD" id="cd05243">
    <property type="entry name" value="SDR_a5"/>
    <property type="match status" value="1"/>
</dbReference>
<dbReference type="AlphaFoldDB" id="A0A0A2UP77"/>
<comment type="caution">
    <text evidence="2">The sequence shown here is derived from an EMBL/GenBank/DDBJ whole genome shotgun (WGS) entry which is preliminary data.</text>
</comment>
<dbReference type="InterPro" id="IPR036291">
    <property type="entry name" value="NAD(P)-bd_dom_sf"/>
</dbReference>
<organism evidence="2 3">
    <name type="scientific">Pontibacillus chungwhensis BH030062</name>
    <dbReference type="NCBI Taxonomy" id="1385513"/>
    <lineage>
        <taxon>Bacteria</taxon>
        <taxon>Bacillati</taxon>
        <taxon>Bacillota</taxon>
        <taxon>Bacilli</taxon>
        <taxon>Bacillales</taxon>
        <taxon>Bacillaceae</taxon>
        <taxon>Pontibacillus</taxon>
    </lineage>
</organism>
<dbReference type="EMBL" id="AVBG01000016">
    <property type="protein sequence ID" value="KGP90097.1"/>
    <property type="molecule type" value="Genomic_DNA"/>
</dbReference>
<dbReference type="PANTHER" id="PTHR15020:SF50">
    <property type="entry name" value="UPF0659 PROTEIN YMR090W"/>
    <property type="match status" value="1"/>
</dbReference>
<evidence type="ECO:0000313" key="3">
    <source>
        <dbReference type="Proteomes" id="UP000030153"/>
    </source>
</evidence>
<evidence type="ECO:0000313" key="2">
    <source>
        <dbReference type="EMBL" id="KGP90097.1"/>
    </source>
</evidence>
<name>A0A0A2UP77_9BACI</name>
<dbReference type="PANTHER" id="PTHR15020">
    <property type="entry name" value="FLAVIN REDUCTASE-RELATED"/>
    <property type="match status" value="1"/>
</dbReference>
<feature type="domain" description="NAD(P)-binding" evidence="1">
    <location>
        <begin position="7"/>
        <end position="186"/>
    </location>
</feature>
<accession>A0A0A2UP77</accession>
<dbReference type="eggNOG" id="COG0702">
    <property type="taxonomic scope" value="Bacteria"/>
</dbReference>
<protein>
    <submittedName>
        <fullName evidence="2">NAD-dependent dehydratase</fullName>
    </submittedName>
</protein>
<dbReference type="OrthoDB" id="9803892at2"/>
<dbReference type="Gene3D" id="3.40.50.720">
    <property type="entry name" value="NAD(P)-binding Rossmann-like Domain"/>
    <property type="match status" value="1"/>
</dbReference>
<dbReference type="Proteomes" id="UP000030153">
    <property type="component" value="Unassembled WGS sequence"/>
</dbReference>
<sequence length="208" mass="22754">MKVLVIGANGQVGKHVVDKLNYYNHEPVAMVRDKDQVPYFEERNVQTVLGDLEKDFSHAYDGVDAVIFAAGSGPNTGADKTIMIDQEGAIKAMNLAESKGVSRFVMLSSIAADRPEVGPEELKHYLYAKGRADEYLRTTSLNYTIVRPGGLTNEQGTGKVQMGEHLEMGNIPREDVGNVLSFVLTEDSVIGKSFDLLSGETDIKQLFA</sequence>
<gene>
    <name evidence="2" type="ORF">N780_06810</name>
</gene>
<dbReference type="InterPro" id="IPR016040">
    <property type="entry name" value="NAD(P)-bd_dom"/>
</dbReference>
<keyword evidence="3" id="KW-1185">Reference proteome</keyword>
<dbReference type="STRING" id="1385513.N780_06810"/>
<reference evidence="2 3" key="1">
    <citation type="submission" date="2013-08" db="EMBL/GenBank/DDBJ databases">
        <title>Genome of Pontibacillus chungwhensis.</title>
        <authorList>
            <person name="Wang Q."/>
            <person name="Wang G."/>
        </authorList>
    </citation>
    <scope>NUCLEOTIDE SEQUENCE [LARGE SCALE GENOMIC DNA]</scope>
    <source>
        <strain evidence="2 3">BH030062</strain>
    </source>
</reference>
<proteinExistence type="predicted"/>
<evidence type="ECO:0000259" key="1">
    <source>
        <dbReference type="Pfam" id="PF13460"/>
    </source>
</evidence>
<dbReference type="RefSeq" id="WP_036786649.1">
    <property type="nucleotide sequence ID" value="NZ_AVBG01000016.1"/>
</dbReference>